<feature type="transmembrane region" description="Helical" evidence="4">
    <location>
        <begin position="27"/>
        <end position="48"/>
    </location>
</feature>
<dbReference type="InterPro" id="IPR001611">
    <property type="entry name" value="Leu-rich_rpt"/>
</dbReference>
<evidence type="ECO:0000256" key="1">
    <source>
        <dbReference type="ARBA" id="ARBA00022614"/>
    </source>
</evidence>
<keyword evidence="4" id="KW-1133">Transmembrane helix</keyword>
<dbReference type="PANTHER" id="PTHR24369:SF210">
    <property type="entry name" value="CHAOPTIN-RELATED"/>
    <property type="match status" value="1"/>
</dbReference>
<dbReference type="InterPro" id="IPR050541">
    <property type="entry name" value="LRR_TM_domain-containing"/>
</dbReference>
<protein>
    <submittedName>
        <fullName evidence="6">Uncharacterized protein LOC113491720</fullName>
    </submittedName>
</protein>
<dbReference type="Gene3D" id="3.80.10.10">
    <property type="entry name" value="Ribonuclease Inhibitor"/>
    <property type="match status" value="1"/>
</dbReference>
<dbReference type="InterPro" id="IPR032675">
    <property type="entry name" value="LRR_dom_sf"/>
</dbReference>
<dbReference type="SUPFAM" id="SSF52058">
    <property type="entry name" value="L domain-like"/>
    <property type="match status" value="1"/>
</dbReference>
<keyword evidence="3" id="KW-0677">Repeat</keyword>
<keyword evidence="4" id="KW-0472">Membrane</keyword>
<dbReference type="Pfam" id="PF13855">
    <property type="entry name" value="LRR_8"/>
    <property type="match status" value="1"/>
</dbReference>
<organism evidence="5 6">
    <name type="scientific">Trichoplusia ni</name>
    <name type="common">Cabbage looper</name>
    <dbReference type="NCBI Taxonomy" id="7111"/>
    <lineage>
        <taxon>Eukaryota</taxon>
        <taxon>Metazoa</taxon>
        <taxon>Ecdysozoa</taxon>
        <taxon>Arthropoda</taxon>
        <taxon>Hexapoda</taxon>
        <taxon>Insecta</taxon>
        <taxon>Pterygota</taxon>
        <taxon>Neoptera</taxon>
        <taxon>Endopterygota</taxon>
        <taxon>Lepidoptera</taxon>
        <taxon>Glossata</taxon>
        <taxon>Ditrysia</taxon>
        <taxon>Noctuoidea</taxon>
        <taxon>Noctuidae</taxon>
        <taxon>Plusiinae</taxon>
        <taxon>Trichoplusia</taxon>
    </lineage>
</organism>
<evidence type="ECO:0000256" key="3">
    <source>
        <dbReference type="ARBA" id="ARBA00022737"/>
    </source>
</evidence>
<dbReference type="KEGG" id="tnl:113491720"/>
<proteinExistence type="predicted"/>
<name>A0A7E5V8P4_TRINI</name>
<keyword evidence="2" id="KW-0732">Signal</keyword>
<dbReference type="RefSeq" id="XP_026724646.1">
    <property type="nucleotide sequence ID" value="XM_026868845.1"/>
</dbReference>
<accession>A0A7E5V8P4</accession>
<dbReference type="GeneID" id="113491720"/>
<evidence type="ECO:0000256" key="4">
    <source>
        <dbReference type="SAM" id="Phobius"/>
    </source>
</evidence>
<dbReference type="Proteomes" id="UP000322000">
    <property type="component" value="Chromosome 3"/>
</dbReference>
<feature type="transmembrane region" description="Helical" evidence="4">
    <location>
        <begin position="548"/>
        <end position="570"/>
    </location>
</feature>
<evidence type="ECO:0000313" key="6">
    <source>
        <dbReference type="RefSeq" id="XP_026724646.1"/>
    </source>
</evidence>
<evidence type="ECO:0000256" key="2">
    <source>
        <dbReference type="ARBA" id="ARBA00022729"/>
    </source>
</evidence>
<keyword evidence="5" id="KW-1185">Reference proteome</keyword>
<keyword evidence="4" id="KW-0812">Transmembrane</keyword>
<dbReference type="GO" id="GO:0005886">
    <property type="term" value="C:plasma membrane"/>
    <property type="evidence" value="ECO:0007669"/>
    <property type="project" value="TreeGrafter"/>
</dbReference>
<dbReference type="OrthoDB" id="26525at2759"/>
<sequence length="709" mass="80861">MQLIRGSSEKNNRLSTVVRNTSCSHGWLRLVVQCIFAGITVTSFLLIFRMTIIRDPPHHHTPRCLLSGCKIMCREAPFFGDFEYDIVQAVEDAAQKYCKHVVLHLDNPMFVNNSLAPRFLPSLRSNIHELIINNGNLMRIPADAFMNQYLASLRLITFYNLAIRTWTTDSFVGLTRLLKFIMKDCILVNPPRDPLRAVDDTLITLSITNCEQWDPARITGATTFSSLIVVDFSSNSFGDVLGRSSFTGLQNCKALYLNSCKISAIGAGAFDSLKSIEILYLHNNYLIEISDHLFTNLFALVNPKPRINLQNNLWHCDCSDENLRELIKQDVLLTDPYCGNPDNFKHLTFSQFESHCAANEPEPTKMVKPAVQHTPMQFNLELEKPDDSHGFVYVSSGTCYNGNSTDFSYNNLIKMISPIYGNKCFSQDKRFNDLASIVYFRELELDTFDVDNTWIKFTYLMKTANYSMLQIGTVDTEDYGMVWYQSTCPNEIYCVSHVPQMLRIYNADPKASYIFCPIGLNAGRVNYNKCVYHEANEKSHNYGQQLKVLAYLSTALVCLVCGALCVYAIILKYPSLLKGSKRILLVKHKKVDALVLPPKVPLRKETIKKPVPETIVKEDKIFVIPATHFIPRNSNRRSMRSMKSNAPSYISALLPTEDQLAEWRIRHHFNNDLSITSTHSEISILSWNDSEDTKYSIDYDNEIIYESLK</sequence>
<evidence type="ECO:0000313" key="5">
    <source>
        <dbReference type="Proteomes" id="UP000322000"/>
    </source>
</evidence>
<reference evidence="6" key="1">
    <citation type="submission" date="2025-08" db="UniProtKB">
        <authorList>
            <consortium name="RefSeq"/>
        </authorList>
    </citation>
    <scope>IDENTIFICATION</scope>
</reference>
<keyword evidence="1" id="KW-0433">Leucine-rich repeat</keyword>
<gene>
    <name evidence="6" type="primary">LOC113491720</name>
</gene>
<dbReference type="InParanoid" id="A0A7E5V8P4"/>
<dbReference type="AlphaFoldDB" id="A0A7E5V8P4"/>
<dbReference type="PANTHER" id="PTHR24369">
    <property type="entry name" value="ANTIGEN BSP, PUTATIVE-RELATED"/>
    <property type="match status" value="1"/>
</dbReference>